<name>A0AAV8WVD1_9CUCU</name>
<dbReference type="PANTHER" id="PTHR46600:SF7">
    <property type="entry name" value="SI:DKEY-228B2.6-RELATED"/>
    <property type="match status" value="1"/>
</dbReference>
<dbReference type="InterPro" id="IPR027806">
    <property type="entry name" value="HARBI1_dom"/>
</dbReference>
<keyword evidence="2" id="KW-0479">Metal-binding</keyword>
<accession>A0AAV8WVD1</accession>
<organism evidence="8 9">
    <name type="scientific">Rhamnusium bicolor</name>
    <dbReference type="NCBI Taxonomy" id="1586634"/>
    <lineage>
        <taxon>Eukaryota</taxon>
        <taxon>Metazoa</taxon>
        <taxon>Ecdysozoa</taxon>
        <taxon>Arthropoda</taxon>
        <taxon>Hexapoda</taxon>
        <taxon>Insecta</taxon>
        <taxon>Pterygota</taxon>
        <taxon>Neoptera</taxon>
        <taxon>Endopterygota</taxon>
        <taxon>Coleoptera</taxon>
        <taxon>Polyphaga</taxon>
        <taxon>Cucujiformia</taxon>
        <taxon>Chrysomeloidea</taxon>
        <taxon>Cerambycidae</taxon>
        <taxon>Lepturinae</taxon>
        <taxon>Rhagiini</taxon>
        <taxon>Rhamnusium</taxon>
    </lineage>
</organism>
<feature type="domain" description="THAP-type" evidence="7">
    <location>
        <begin position="1"/>
        <end position="80"/>
    </location>
</feature>
<evidence type="ECO:0000256" key="4">
    <source>
        <dbReference type="ARBA" id="ARBA00022833"/>
    </source>
</evidence>
<dbReference type="Pfam" id="PF05485">
    <property type="entry name" value="THAP"/>
    <property type="match status" value="1"/>
</dbReference>
<dbReference type="SUPFAM" id="SSF57716">
    <property type="entry name" value="Glucocorticoid receptor-like (DNA-binding domain)"/>
    <property type="match status" value="1"/>
</dbReference>
<evidence type="ECO:0000256" key="1">
    <source>
        <dbReference type="ARBA" id="ARBA00001968"/>
    </source>
</evidence>
<comment type="cofactor">
    <cofactor evidence="1">
        <name>a divalent metal cation</name>
        <dbReference type="ChEBI" id="CHEBI:60240"/>
    </cofactor>
</comment>
<dbReference type="InterPro" id="IPR038441">
    <property type="entry name" value="THAP_Znf_sf"/>
</dbReference>
<keyword evidence="3 6" id="KW-0863">Zinc-finger</keyword>
<protein>
    <recommendedName>
        <fullName evidence="7">THAP-type domain-containing protein</fullName>
    </recommendedName>
</protein>
<dbReference type="AlphaFoldDB" id="A0AAV8WVD1"/>
<dbReference type="InterPro" id="IPR026516">
    <property type="entry name" value="THAP1/10"/>
</dbReference>
<dbReference type="GO" id="GO:0005634">
    <property type="term" value="C:nucleus"/>
    <property type="evidence" value="ECO:0007669"/>
    <property type="project" value="TreeGrafter"/>
</dbReference>
<dbReference type="InterPro" id="IPR021896">
    <property type="entry name" value="THAP9-like_HTH"/>
</dbReference>
<gene>
    <name evidence="8" type="ORF">NQ314_016539</name>
</gene>
<dbReference type="Pfam" id="PF12017">
    <property type="entry name" value="Tnp_P_element"/>
    <property type="match status" value="1"/>
</dbReference>
<dbReference type="PROSITE" id="PS50950">
    <property type="entry name" value="ZF_THAP"/>
    <property type="match status" value="1"/>
</dbReference>
<evidence type="ECO:0000256" key="3">
    <source>
        <dbReference type="ARBA" id="ARBA00022771"/>
    </source>
</evidence>
<proteinExistence type="predicted"/>
<keyword evidence="5 6" id="KW-0238">DNA-binding</keyword>
<evidence type="ECO:0000313" key="9">
    <source>
        <dbReference type="Proteomes" id="UP001162156"/>
    </source>
</evidence>
<dbReference type="Gene3D" id="6.20.210.20">
    <property type="entry name" value="THAP domain"/>
    <property type="match status" value="1"/>
</dbReference>
<dbReference type="InterPro" id="IPR006612">
    <property type="entry name" value="THAP_Znf"/>
</dbReference>
<evidence type="ECO:0000313" key="8">
    <source>
        <dbReference type="EMBL" id="KAJ8930624.1"/>
    </source>
</evidence>
<evidence type="ECO:0000256" key="5">
    <source>
        <dbReference type="ARBA" id="ARBA00023125"/>
    </source>
</evidence>
<evidence type="ECO:0000256" key="2">
    <source>
        <dbReference type="ARBA" id="ARBA00022723"/>
    </source>
</evidence>
<keyword evidence="9" id="KW-1185">Reference proteome</keyword>
<dbReference type="GO" id="GO:0008270">
    <property type="term" value="F:zinc ion binding"/>
    <property type="evidence" value="ECO:0007669"/>
    <property type="project" value="UniProtKB-KW"/>
</dbReference>
<dbReference type="GO" id="GO:0003700">
    <property type="term" value="F:DNA-binding transcription factor activity"/>
    <property type="evidence" value="ECO:0007669"/>
    <property type="project" value="TreeGrafter"/>
</dbReference>
<comment type="caution">
    <text evidence="8">The sequence shown here is derived from an EMBL/GenBank/DDBJ whole genome shotgun (WGS) entry which is preliminary data.</text>
</comment>
<dbReference type="GO" id="GO:0000978">
    <property type="term" value="F:RNA polymerase II cis-regulatory region sequence-specific DNA binding"/>
    <property type="evidence" value="ECO:0007669"/>
    <property type="project" value="TreeGrafter"/>
</dbReference>
<dbReference type="GO" id="GO:0006357">
    <property type="term" value="P:regulation of transcription by RNA polymerase II"/>
    <property type="evidence" value="ECO:0007669"/>
    <property type="project" value="TreeGrafter"/>
</dbReference>
<dbReference type="PANTHER" id="PTHR46600">
    <property type="entry name" value="THAP DOMAIN-CONTAINING"/>
    <property type="match status" value="1"/>
</dbReference>
<evidence type="ECO:0000259" key="7">
    <source>
        <dbReference type="PROSITE" id="PS50950"/>
    </source>
</evidence>
<keyword evidence="4" id="KW-0862">Zinc</keyword>
<evidence type="ECO:0000256" key="6">
    <source>
        <dbReference type="PROSITE-ProRule" id="PRU00309"/>
    </source>
</evidence>
<dbReference type="Pfam" id="PF13359">
    <property type="entry name" value="DDE_Tnp_4"/>
    <property type="match status" value="1"/>
</dbReference>
<dbReference type="EMBL" id="JANEYF010004595">
    <property type="protein sequence ID" value="KAJ8930624.1"/>
    <property type="molecule type" value="Genomic_DNA"/>
</dbReference>
<reference evidence="8" key="1">
    <citation type="journal article" date="2023" name="Insect Mol. Biol.">
        <title>Genome sequencing provides insights into the evolution of gene families encoding plant cell wall-degrading enzymes in longhorned beetles.</title>
        <authorList>
            <person name="Shin N.R."/>
            <person name="Okamura Y."/>
            <person name="Kirsch R."/>
            <person name="Pauchet Y."/>
        </authorList>
    </citation>
    <scope>NUCLEOTIDE SEQUENCE</scope>
    <source>
        <strain evidence="8">RBIC_L_NR</strain>
    </source>
</reference>
<sequence>MVNCSAYNCKSRSEKDEPGVTFHSFPKDLEKRKVWISNTKINDWEPSKNSRLCSKHFEACYFYKTDTQTRVRLNKVIDLKNIIQNLETKNLILNEHAMLLDNMSSIPKEMLQRQPKKRQKYSPELRKFAISLNFFSPKAYNYVRTTFDTCLPHSIMDVREVREIREIREISVRRQEKLMEFYWVIMGMPVPTFLLTPLLHPRPGPETRYNRAHVKTRGVVEKLFGRLKMKFRAAFNTFQIKLSTVKAAIIAVAILHNMAVDDYLECNIMHFMLIINHKYYFFLDEDDIDNDEGEENYNDNLNENAVGNLFRQNYIRRHFT</sequence>
<dbReference type="Proteomes" id="UP001162156">
    <property type="component" value="Unassembled WGS sequence"/>
</dbReference>
<dbReference type="SMART" id="SM00980">
    <property type="entry name" value="THAP"/>
    <property type="match status" value="1"/>
</dbReference>